<dbReference type="EMBL" id="MGAQ01000015">
    <property type="protein sequence ID" value="OGK50572.1"/>
    <property type="molecule type" value="Genomic_DNA"/>
</dbReference>
<feature type="domain" description="Nucleotidyl transferase" evidence="1">
    <location>
        <begin position="2"/>
        <end position="289"/>
    </location>
</feature>
<dbReference type="AlphaFoldDB" id="A0A1F7J4P7"/>
<dbReference type="InterPro" id="IPR005835">
    <property type="entry name" value="NTP_transferase_dom"/>
</dbReference>
<dbReference type="SUPFAM" id="SSF159283">
    <property type="entry name" value="Guanosine diphospho-D-mannose pyrophosphorylase/mannose-6-phosphate isomerase linker domain"/>
    <property type="match status" value="1"/>
</dbReference>
<evidence type="ECO:0000313" key="2">
    <source>
        <dbReference type="EMBL" id="OGK50572.1"/>
    </source>
</evidence>
<name>A0A1F7J4P7_9BACT</name>
<organism evidence="2 3">
    <name type="scientific">Candidatus Roizmanbacteria bacterium RIFCSPLOWO2_01_FULL_40_42</name>
    <dbReference type="NCBI Taxonomy" id="1802066"/>
    <lineage>
        <taxon>Bacteria</taxon>
        <taxon>Candidatus Roizmaniibacteriota</taxon>
    </lineage>
</organism>
<proteinExistence type="predicted"/>
<dbReference type="SUPFAM" id="SSF53448">
    <property type="entry name" value="Nucleotide-diphospho-sugar transferases"/>
    <property type="match status" value="1"/>
</dbReference>
<sequence length="362" mass="41332">MKAVIFAGGVGTRLWPLSRKKSPKQFEKMIDQKSTLQLTVERMRPEFKPEDIFISTGKQYVDTIRKQLPFLPKENIIGEPYKKDVGPAVAYAIACISHKFGKVEPVVILWSDHLVKKLDVFKKILTTAGKVIKEEKNKIVFIGQKPRFASDNLGWIKFGDSKKKEGDLNFYSFEGFKYKPDKALADKYFTDKKHCWNLGYFVSTPEFILNLFERFTPEISRRTLAIQESIGKPSFEEVLEKEYKDMPSINFDNAVLEQLEKESAYVIVEDIGWSDVGAWEALKEALEKHKNDNIVEGKVLLKDSKDNLVYNFEKGTLVVGVDLENLLVVNTGDVTLVAKKTSVSKIKKIVESFEGTENERLT</sequence>
<dbReference type="InterPro" id="IPR051161">
    <property type="entry name" value="Mannose-6P_isomerase_type2"/>
</dbReference>
<accession>A0A1F7J4P7</accession>
<dbReference type="Pfam" id="PF00483">
    <property type="entry name" value="NTP_transferase"/>
    <property type="match status" value="1"/>
</dbReference>
<evidence type="ECO:0000313" key="3">
    <source>
        <dbReference type="Proteomes" id="UP000178558"/>
    </source>
</evidence>
<dbReference type="PANTHER" id="PTHR46390">
    <property type="entry name" value="MANNOSE-1-PHOSPHATE GUANYLYLTRANSFERASE"/>
    <property type="match status" value="1"/>
</dbReference>
<comment type="caution">
    <text evidence="2">The sequence shown here is derived from an EMBL/GenBank/DDBJ whole genome shotgun (WGS) entry which is preliminary data.</text>
</comment>
<reference evidence="2 3" key="1">
    <citation type="journal article" date="2016" name="Nat. Commun.">
        <title>Thousands of microbial genomes shed light on interconnected biogeochemical processes in an aquifer system.</title>
        <authorList>
            <person name="Anantharaman K."/>
            <person name="Brown C.T."/>
            <person name="Hug L.A."/>
            <person name="Sharon I."/>
            <person name="Castelle C.J."/>
            <person name="Probst A.J."/>
            <person name="Thomas B.C."/>
            <person name="Singh A."/>
            <person name="Wilkins M.J."/>
            <person name="Karaoz U."/>
            <person name="Brodie E.L."/>
            <person name="Williams K.H."/>
            <person name="Hubbard S.S."/>
            <person name="Banfield J.F."/>
        </authorList>
    </citation>
    <scope>NUCLEOTIDE SEQUENCE [LARGE SCALE GENOMIC DNA]</scope>
</reference>
<gene>
    <name evidence="2" type="ORF">A3B50_02200</name>
</gene>
<dbReference type="GO" id="GO:0004475">
    <property type="term" value="F:mannose-1-phosphate guanylyltransferase (GTP) activity"/>
    <property type="evidence" value="ECO:0007669"/>
    <property type="project" value="TreeGrafter"/>
</dbReference>
<dbReference type="PANTHER" id="PTHR46390:SF1">
    <property type="entry name" value="MANNOSE-1-PHOSPHATE GUANYLYLTRANSFERASE"/>
    <property type="match status" value="1"/>
</dbReference>
<dbReference type="InterPro" id="IPR029044">
    <property type="entry name" value="Nucleotide-diphossugar_trans"/>
</dbReference>
<dbReference type="GO" id="GO:0009298">
    <property type="term" value="P:GDP-mannose biosynthetic process"/>
    <property type="evidence" value="ECO:0007669"/>
    <property type="project" value="TreeGrafter"/>
</dbReference>
<evidence type="ECO:0000259" key="1">
    <source>
        <dbReference type="Pfam" id="PF00483"/>
    </source>
</evidence>
<dbReference type="Proteomes" id="UP000178558">
    <property type="component" value="Unassembled WGS sequence"/>
</dbReference>
<protein>
    <recommendedName>
        <fullName evidence="1">Nucleotidyl transferase domain-containing protein</fullName>
    </recommendedName>
</protein>
<dbReference type="Gene3D" id="3.90.550.10">
    <property type="entry name" value="Spore Coat Polysaccharide Biosynthesis Protein SpsA, Chain A"/>
    <property type="match status" value="1"/>
</dbReference>